<dbReference type="Gene3D" id="3.30.420.40">
    <property type="match status" value="2"/>
</dbReference>
<evidence type="ECO:0000256" key="1">
    <source>
        <dbReference type="ARBA" id="ARBA00009156"/>
    </source>
</evidence>
<dbReference type="AlphaFoldDB" id="A0A7I7SXB9"/>
<keyword evidence="5" id="KW-0067">ATP-binding</keyword>
<dbReference type="Pfam" id="PF02782">
    <property type="entry name" value="FGGY_C"/>
    <property type="match status" value="1"/>
</dbReference>
<dbReference type="GO" id="GO:0004370">
    <property type="term" value="F:glycerol kinase activity"/>
    <property type="evidence" value="ECO:0007669"/>
    <property type="project" value="TreeGrafter"/>
</dbReference>
<evidence type="ECO:0000259" key="8">
    <source>
        <dbReference type="Pfam" id="PF00370"/>
    </source>
</evidence>
<dbReference type="GO" id="GO:0005829">
    <property type="term" value="C:cytosol"/>
    <property type="evidence" value="ECO:0007669"/>
    <property type="project" value="TreeGrafter"/>
</dbReference>
<sequence>MLLAGRYEGGDSVTVLAIDQGTSGTKAIVVDPADGIVGLAEVAVRPRYLNGGGVEHDPDELLESVLGAGRAAVAQAGRPIHAVSLANQGETVLAWDRQTGRPLTQAIVWQDRRAGEVCDGLSAHAEQLAERTGLVLDPYFSAPKMAWLRRNRETGGVITTSDSWLLYRLTGAFVTDATTASRSLAVELGGQDWSPELLALFGLEDEQLPTIVSNDEIIGTTAEFGAEIPVGGVVVDQQAALLAEGCFDQGMAKCTFGTGAFLLANTGETAVRSASGLTSSLAWRIAGNDTFCVDGQVYTAASAIRWLSSLGVITGAEEMDGLAAPDNGGVMCVPAFAGLAAPRWKASATASISGMTLSTGRGHIVLAVLQGIAGQIAELVSAINADTTSALTTLRADGGLTQSKVLMQACADIVQLPVEIYPSAHATALGAAALARLSLQPQQSVREVVAHWQPSATYEPSWTPTRAAEFADRWRQLADTTYSQEGLK</sequence>
<gene>
    <name evidence="10" type="ORF">MSAR_39950</name>
</gene>
<dbReference type="InterPro" id="IPR043129">
    <property type="entry name" value="ATPase_NBD"/>
</dbReference>
<dbReference type="GO" id="GO:0019563">
    <property type="term" value="P:glycerol catabolic process"/>
    <property type="evidence" value="ECO:0007669"/>
    <property type="project" value="TreeGrafter"/>
</dbReference>
<evidence type="ECO:0000313" key="11">
    <source>
        <dbReference type="Proteomes" id="UP000466445"/>
    </source>
</evidence>
<name>A0A7I7SXB9_9MYCO</name>
<evidence type="ECO:0000256" key="5">
    <source>
        <dbReference type="ARBA" id="ARBA00022840"/>
    </source>
</evidence>
<dbReference type="InterPro" id="IPR000577">
    <property type="entry name" value="Carb_kinase_FGGY"/>
</dbReference>
<dbReference type="KEGG" id="msar:MSAR_39950"/>
<dbReference type="Pfam" id="PF00370">
    <property type="entry name" value="FGGY_N"/>
    <property type="match status" value="1"/>
</dbReference>
<evidence type="ECO:0000256" key="6">
    <source>
        <dbReference type="ARBA" id="ARBA00043149"/>
    </source>
</evidence>
<dbReference type="InterPro" id="IPR018483">
    <property type="entry name" value="Carb_kinase_FGGY_CS"/>
</dbReference>
<feature type="domain" description="Carbohydrate kinase FGGY N-terminal" evidence="8">
    <location>
        <begin position="15"/>
        <end position="242"/>
    </location>
</feature>
<evidence type="ECO:0000256" key="3">
    <source>
        <dbReference type="ARBA" id="ARBA00022741"/>
    </source>
</evidence>
<dbReference type="InterPro" id="IPR018485">
    <property type="entry name" value="FGGY_C"/>
</dbReference>
<keyword evidence="3" id="KW-0547">Nucleotide-binding</keyword>
<evidence type="ECO:0000256" key="4">
    <source>
        <dbReference type="ARBA" id="ARBA00022777"/>
    </source>
</evidence>
<dbReference type="PANTHER" id="PTHR10196">
    <property type="entry name" value="SUGAR KINASE"/>
    <property type="match status" value="1"/>
</dbReference>
<dbReference type="EMBL" id="AP022595">
    <property type="protein sequence ID" value="BBY60859.1"/>
    <property type="molecule type" value="Genomic_DNA"/>
</dbReference>
<protein>
    <recommendedName>
        <fullName evidence="6">ATP:glycerol 3-phosphotransferase</fullName>
    </recommendedName>
</protein>
<feature type="domain" description="Carbohydrate kinase FGGY C-terminal" evidence="9">
    <location>
        <begin position="252"/>
        <end position="435"/>
    </location>
</feature>
<dbReference type="PROSITE" id="PS00445">
    <property type="entry name" value="FGGY_KINASES_2"/>
    <property type="match status" value="1"/>
</dbReference>
<keyword evidence="4 7" id="KW-0418">Kinase</keyword>
<evidence type="ECO:0000256" key="2">
    <source>
        <dbReference type="ARBA" id="ARBA00022679"/>
    </source>
</evidence>
<accession>A0A7I7SXB9</accession>
<proteinExistence type="inferred from homology"/>
<evidence type="ECO:0000259" key="9">
    <source>
        <dbReference type="Pfam" id="PF02782"/>
    </source>
</evidence>
<dbReference type="SUPFAM" id="SSF53067">
    <property type="entry name" value="Actin-like ATPase domain"/>
    <property type="match status" value="2"/>
</dbReference>
<comment type="similarity">
    <text evidence="1 7">Belongs to the FGGY kinase family.</text>
</comment>
<dbReference type="Proteomes" id="UP000466445">
    <property type="component" value="Chromosome"/>
</dbReference>
<evidence type="ECO:0000313" key="10">
    <source>
        <dbReference type="EMBL" id="BBY60859.1"/>
    </source>
</evidence>
<dbReference type="GO" id="GO:0005524">
    <property type="term" value="F:ATP binding"/>
    <property type="evidence" value="ECO:0007669"/>
    <property type="project" value="UniProtKB-KW"/>
</dbReference>
<keyword evidence="2 7" id="KW-0808">Transferase</keyword>
<dbReference type="InterPro" id="IPR018484">
    <property type="entry name" value="FGGY_N"/>
</dbReference>
<evidence type="ECO:0000256" key="7">
    <source>
        <dbReference type="RuleBase" id="RU003733"/>
    </source>
</evidence>
<dbReference type="PROSITE" id="PS00933">
    <property type="entry name" value="FGGY_KINASES_1"/>
    <property type="match status" value="1"/>
</dbReference>
<keyword evidence="11" id="KW-1185">Reference proteome</keyword>
<organism evidence="10 11">
    <name type="scientific">Mycolicibacterium sarraceniae</name>
    <dbReference type="NCBI Taxonomy" id="1534348"/>
    <lineage>
        <taxon>Bacteria</taxon>
        <taxon>Bacillati</taxon>
        <taxon>Actinomycetota</taxon>
        <taxon>Actinomycetes</taxon>
        <taxon>Mycobacteriales</taxon>
        <taxon>Mycobacteriaceae</taxon>
        <taxon>Mycolicibacterium</taxon>
    </lineage>
</organism>
<dbReference type="PANTHER" id="PTHR10196:SF69">
    <property type="entry name" value="GLYCEROL KINASE"/>
    <property type="match status" value="1"/>
</dbReference>
<reference evidence="10 11" key="1">
    <citation type="journal article" date="2019" name="Emerg. Microbes Infect.">
        <title>Comprehensive subspecies identification of 175 nontuberculous mycobacteria species based on 7547 genomic profiles.</title>
        <authorList>
            <person name="Matsumoto Y."/>
            <person name="Kinjo T."/>
            <person name="Motooka D."/>
            <person name="Nabeya D."/>
            <person name="Jung N."/>
            <person name="Uechi K."/>
            <person name="Horii T."/>
            <person name="Iida T."/>
            <person name="Fujita J."/>
            <person name="Nakamura S."/>
        </authorList>
    </citation>
    <scope>NUCLEOTIDE SEQUENCE [LARGE SCALE GENOMIC DNA]</scope>
    <source>
        <strain evidence="10 11">JCM 30395</strain>
    </source>
</reference>
<dbReference type="PIRSF" id="PIRSF000538">
    <property type="entry name" value="GlpK"/>
    <property type="match status" value="1"/>
</dbReference>